<evidence type="ECO:0000313" key="3">
    <source>
        <dbReference type="Proteomes" id="UP000005207"/>
    </source>
</evidence>
<dbReference type="PANTHER" id="PTHR19446">
    <property type="entry name" value="REVERSE TRANSCRIPTASES"/>
    <property type="match status" value="1"/>
</dbReference>
<proteinExistence type="predicted"/>
<dbReference type="Proteomes" id="UP000005207">
    <property type="component" value="Linkage group LG15"/>
</dbReference>
<protein>
    <recommendedName>
        <fullName evidence="1">Reverse transcriptase domain-containing protein</fullName>
    </recommendedName>
</protein>
<organism evidence="2 3">
    <name type="scientific">Oreochromis niloticus</name>
    <name type="common">Nile tilapia</name>
    <name type="synonym">Tilapia nilotica</name>
    <dbReference type="NCBI Taxonomy" id="8128"/>
    <lineage>
        <taxon>Eukaryota</taxon>
        <taxon>Metazoa</taxon>
        <taxon>Chordata</taxon>
        <taxon>Craniata</taxon>
        <taxon>Vertebrata</taxon>
        <taxon>Euteleostomi</taxon>
        <taxon>Actinopterygii</taxon>
        <taxon>Neopterygii</taxon>
        <taxon>Teleostei</taxon>
        <taxon>Neoteleostei</taxon>
        <taxon>Acanthomorphata</taxon>
        <taxon>Ovalentaria</taxon>
        <taxon>Cichlomorphae</taxon>
        <taxon>Cichliformes</taxon>
        <taxon>Cichlidae</taxon>
        <taxon>African cichlids</taxon>
        <taxon>Pseudocrenilabrinae</taxon>
        <taxon>Oreochromini</taxon>
        <taxon>Oreochromis</taxon>
    </lineage>
</organism>
<evidence type="ECO:0000313" key="2">
    <source>
        <dbReference type="Ensembl" id="ENSONIP00000057306.1"/>
    </source>
</evidence>
<dbReference type="SUPFAM" id="SSF56219">
    <property type="entry name" value="DNase I-like"/>
    <property type="match status" value="1"/>
</dbReference>
<keyword evidence="3" id="KW-1185">Reference proteome</keyword>
<accession>A0A669D9S1</accession>
<dbReference type="InParanoid" id="A0A669D9S1"/>
<dbReference type="PROSITE" id="PS50878">
    <property type="entry name" value="RT_POL"/>
    <property type="match status" value="1"/>
</dbReference>
<feature type="domain" description="Reverse transcriptase" evidence="1">
    <location>
        <begin position="499"/>
        <end position="770"/>
    </location>
</feature>
<dbReference type="CDD" id="cd01650">
    <property type="entry name" value="RT_nLTR_like"/>
    <property type="match status" value="1"/>
</dbReference>
<dbReference type="OMA" id="MENHERM"/>
<dbReference type="Gene3D" id="3.60.10.10">
    <property type="entry name" value="Endonuclease/exonuclease/phosphatase"/>
    <property type="match status" value="1"/>
</dbReference>
<reference evidence="3" key="1">
    <citation type="submission" date="2012-01" db="EMBL/GenBank/DDBJ databases">
        <title>The Genome Sequence of Oreochromis niloticus (Nile Tilapia).</title>
        <authorList>
            <consortium name="Broad Institute Genome Assembly Team"/>
            <consortium name="Broad Institute Sequencing Platform"/>
            <person name="Di Palma F."/>
            <person name="Johnson J."/>
            <person name="Lander E.S."/>
            <person name="Lindblad-Toh K."/>
        </authorList>
    </citation>
    <scope>NUCLEOTIDE SEQUENCE [LARGE SCALE GENOMIC DNA]</scope>
</reference>
<dbReference type="InterPro" id="IPR036691">
    <property type="entry name" value="Endo/exonu/phosph_ase_sf"/>
</dbReference>
<reference evidence="2" key="3">
    <citation type="submission" date="2025-09" db="UniProtKB">
        <authorList>
            <consortium name="Ensembl"/>
        </authorList>
    </citation>
    <scope>IDENTIFICATION</scope>
</reference>
<dbReference type="GeneTree" id="ENSGT00940000163630"/>
<dbReference type="Ensembl" id="ENSONIT00000073331.1">
    <property type="protein sequence ID" value="ENSONIP00000057306.1"/>
    <property type="gene ID" value="ENSONIG00000027108.1"/>
</dbReference>
<sequence>MVTSIDLVTWNVKGLNHPIKRKKVLTHLKNMGADIAFIQETHLKMSDNTRLKCSWVGQLFHSYFTAKARGVAILVNKRVPFTPSLTLADSNGRYAIVTGSIFNINITLANIYAPNCDDPNFFSRVFGLLPCLNTHLLIMGGDFNLCLDPGMDRSSVRTGYSITKSASYLQSFFSTYGISDIWRFLHPQDRQYSFFSNAHQTYNRIDYFFTDNNLTSLVQSCDYQPIVISDHAPLLLTLNIPGMESLKQMWRFNSLLLSDENFIEFISDQITCFLKFNLTPDISISSVWEALKAYLRGQIISFTANKKHASTSKLKDLEKQIADLDNRNSQNPSPNLYKERLKLGAEYDMLTSHSIEYLLLKNWSDTYEHGDKAGEILARQLKCARARQTINGVATRDGGSITDQQGINDAFQHYYYKLYSSDNTNDSNLLSDFSRDLKIPTLSPDEVSTLDAPLQQQEIIMAIKSLQSRRSPGPDGLPNEFYATFAGKLAPVLATLYTDSLAKGVLPDSLNQACITLLPKKDKNPLECGSYRPISLLNSDYKILVKVLANRLEKVLPNIISSDQTGFIKNRHSFFSIRRLLNIMYTPSQAASECLLSMDAEKAFDRVEWEYLFEALQRFGFGSSFLSWVKLLYACPSAMVLTNNHYSKPFRLHRGTRQGCPFSPLLFVLAIEPLAIAIGSNHAIQGISRYGTEHELSLYADDLLLFVSKAEVTIPSILELFNTFGLVSGYTLNLHKSELLPLNMPLSTLANITVPFKTATHSFVYLGITVTKNFSDLFKENFTKLHLSMQQDLSKWSPLPL</sequence>
<reference evidence="2" key="2">
    <citation type="submission" date="2025-08" db="UniProtKB">
        <authorList>
            <consortium name="Ensembl"/>
        </authorList>
    </citation>
    <scope>IDENTIFICATION</scope>
</reference>
<dbReference type="GO" id="GO:0003824">
    <property type="term" value="F:catalytic activity"/>
    <property type="evidence" value="ECO:0007669"/>
    <property type="project" value="InterPro"/>
</dbReference>
<dbReference type="AlphaFoldDB" id="A0A669D9S1"/>
<name>A0A669D9S1_ORENI</name>
<dbReference type="InterPro" id="IPR043502">
    <property type="entry name" value="DNA/RNA_pol_sf"/>
</dbReference>
<dbReference type="InterPro" id="IPR005135">
    <property type="entry name" value="Endo/exonuclease/phosphatase"/>
</dbReference>
<dbReference type="Pfam" id="PF00078">
    <property type="entry name" value="RVT_1"/>
    <property type="match status" value="1"/>
</dbReference>
<dbReference type="Pfam" id="PF03372">
    <property type="entry name" value="Exo_endo_phos"/>
    <property type="match status" value="1"/>
</dbReference>
<dbReference type="CDD" id="cd09076">
    <property type="entry name" value="L1-EN"/>
    <property type="match status" value="1"/>
</dbReference>
<dbReference type="SUPFAM" id="SSF56672">
    <property type="entry name" value="DNA/RNA polymerases"/>
    <property type="match status" value="1"/>
</dbReference>
<dbReference type="InterPro" id="IPR000477">
    <property type="entry name" value="RT_dom"/>
</dbReference>
<evidence type="ECO:0000259" key="1">
    <source>
        <dbReference type="PROSITE" id="PS50878"/>
    </source>
</evidence>